<accession>A0A0H3ZT23</accession>
<evidence type="ECO:0000313" key="1">
    <source>
        <dbReference type="EMBL" id="AKN37044.1"/>
    </source>
</evidence>
<organism evidence="1">
    <name type="scientific">Vibrio cyclitrophicus</name>
    <dbReference type="NCBI Taxonomy" id="47951"/>
    <lineage>
        <taxon>Bacteria</taxon>
        <taxon>Pseudomonadati</taxon>
        <taxon>Pseudomonadota</taxon>
        <taxon>Gammaproteobacteria</taxon>
        <taxon>Vibrionales</taxon>
        <taxon>Vibrionaceae</taxon>
        <taxon>Vibrio</taxon>
    </lineage>
</organism>
<protein>
    <submittedName>
        <fullName evidence="1">Uncharacterized protein</fullName>
    </submittedName>
</protein>
<reference evidence="1" key="1">
    <citation type="journal article" date="2015" name="MBio">
        <title>Eco-Evolutionary Dynamics of Episomes among Ecologically Cohesive Bacterial Populations.</title>
        <authorList>
            <person name="Xue H."/>
            <person name="Cordero O.X."/>
            <person name="Camas F.M."/>
            <person name="Trimble W."/>
            <person name="Meyer F."/>
            <person name="Guglielmini J."/>
            <person name="Rocha E.P."/>
            <person name="Polz M.F."/>
        </authorList>
    </citation>
    <scope>NUCLEOTIDE SEQUENCE</scope>
    <source>
        <strain evidence="1">FF_61</strain>
    </source>
</reference>
<dbReference type="AlphaFoldDB" id="A0A0H3ZT23"/>
<proteinExistence type="predicted"/>
<sequence>MKSQSERVQADLCAAPQMTPFKKYLDTWYRDRFASESFVPSLNYLHDMLQDEGIDSEQALVDHIEVGAMDATINRYYEKMQEVGRKQRMHDYIEISDVDE</sequence>
<dbReference type="EMBL" id="KP795522">
    <property type="protein sequence ID" value="AKN37044.1"/>
    <property type="molecule type" value="Genomic_DNA"/>
</dbReference>
<name>A0A0H3ZT23_9VIBR</name>